<dbReference type="AlphaFoldDB" id="A0A8G0ZRH8"/>
<dbReference type="GO" id="GO:0032267">
    <property type="term" value="F:tRNA(Ile)-lysidine synthase activity"/>
    <property type="evidence" value="ECO:0007669"/>
    <property type="project" value="UniProtKB-EC"/>
</dbReference>
<dbReference type="Gene3D" id="3.40.50.620">
    <property type="entry name" value="HUPs"/>
    <property type="match status" value="1"/>
</dbReference>
<dbReference type="NCBIfam" id="TIGR02432">
    <property type="entry name" value="lysidine_TilS_N"/>
    <property type="match status" value="1"/>
</dbReference>
<protein>
    <recommendedName>
        <fullName evidence="6">tRNA(Ile)-lysidine synthase</fullName>
        <ecNumber evidence="6">6.3.4.19</ecNumber>
    </recommendedName>
    <alternativeName>
        <fullName evidence="6">tRNA(Ile)-2-lysyl-cytidine synthase</fullName>
    </alternativeName>
    <alternativeName>
        <fullName evidence="6">tRNA(Ile)-lysidine synthetase</fullName>
    </alternativeName>
</protein>
<dbReference type="Proteomes" id="UP000826300">
    <property type="component" value="Chromosome"/>
</dbReference>
<keyword evidence="4 6" id="KW-0067">ATP-binding</keyword>
<feature type="binding site" evidence="6">
    <location>
        <begin position="23"/>
        <end position="28"/>
    </location>
    <ligand>
        <name>ATP</name>
        <dbReference type="ChEBI" id="CHEBI:30616"/>
    </ligand>
</feature>
<comment type="function">
    <text evidence="6">Ligates lysine onto the cytidine present at position 34 of the AUA codon-specific tRNA(Ile) that contains the anticodon CAU, in an ATP-dependent manner. Cytidine is converted to lysidine, thus changing the amino acid specificity of the tRNA from methionine to isoleucine.</text>
</comment>
<dbReference type="EC" id="6.3.4.19" evidence="6"/>
<gene>
    <name evidence="6 8" type="primary">tilS</name>
    <name evidence="8" type="ORF">JO391_00815</name>
</gene>
<evidence type="ECO:0000256" key="4">
    <source>
        <dbReference type="ARBA" id="ARBA00022840"/>
    </source>
</evidence>
<name>A0A8G0ZRH8_9RHOB</name>
<keyword evidence="3 6" id="KW-0547">Nucleotide-binding</keyword>
<evidence type="ECO:0000256" key="1">
    <source>
        <dbReference type="ARBA" id="ARBA00022598"/>
    </source>
</evidence>
<evidence type="ECO:0000256" key="6">
    <source>
        <dbReference type="HAMAP-Rule" id="MF_01161"/>
    </source>
</evidence>
<dbReference type="KEGG" id="nsm:JO391_00815"/>
<dbReference type="GO" id="GO:0006400">
    <property type="term" value="P:tRNA modification"/>
    <property type="evidence" value="ECO:0007669"/>
    <property type="project" value="UniProtKB-UniRule"/>
</dbReference>
<accession>A0A8G0ZRH8</accession>
<dbReference type="GO" id="GO:0005737">
    <property type="term" value="C:cytoplasm"/>
    <property type="evidence" value="ECO:0007669"/>
    <property type="project" value="UniProtKB-SubCell"/>
</dbReference>
<keyword evidence="1 6" id="KW-0436">Ligase</keyword>
<evidence type="ECO:0000313" key="9">
    <source>
        <dbReference type="Proteomes" id="UP000826300"/>
    </source>
</evidence>
<dbReference type="HAMAP" id="MF_01161">
    <property type="entry name" value="tRNA_Ile_lys_synt"/>
    <property type="match status" value="1"/>
</dbReference>
<comment type="domain">
    <text evidence="6">The N-terminal region contains the highly conserved SGGXDS motif, predicted to be a P-loop motif involved in ATP binding.</text>
</comment>
<dbReference type="EMBL" id="CP069370">
    <property type="protein sequence ID" value="QYZ70111.1"/>
    <property type="molecule type" value="Genomic_DNA"/>
</dbReference>
<dbReference type="CDD" id="cd01992">
    <property type="entry name" value="TilS_N"/>
    <property type="match status" value="1"/>
</dbReference>
<evidence type="ECO:0000256" key="2">
    <source>
        <dbReference type="ARBA" id="ARBA00022694"/>
    </source>
</evidence>
<evidence type="ECO:0000259" key="7">
    <source>
        <dbReference type="Pfam" id="PF01171"/>
    </source>
</evidence>
<keyword evidence="9" id="KW-1185">Reference proteome</keyword>
<keyword evidence="2 6" id="KW-0819">tRNA processing</keyword>
<comment type="subcellular location">
    <subcellularLocation>
        <location evidence="6">Cytoplasm</location>
    </subcellularLocation>
</comment>
<comment type="catalytic activity">
    <reaction evidence="5 6">
        <text>cytidine(34) in tRNA(Ile2) + L-lysine + ATP = lysidine(34) in tRNA(Ile2) + AMP + diphosphate + H(+)</text>
        <dbReference type="Rhea" id="RHEA:43744"/>
        <dbReference type="Rhea" id="RHEA-COMP:10625"/>
        <dbReference type="Rhea" id="RHEA-COMP:10670"/>
        <dbReference type="ChEBI" id="CHEBI:15378"/>
        <dbReference type="ChEBI" id="CHEBI:30616"/>
        <dbReference type="ChEBI" id="CHEBI:32551"/>
        <dbReference type="ChEBI" id="CHEBI:33019"/>
        <dbReference type="ChEBI" id="CHEBI:82748"/>
        <dbReference type="ChEBI" id="CHEBI:83665"/>
        <dbReference type="ChEBI" id="CHEBI:456215"/>
        <dbReference type="EC" id="6.3.4.19"/>
    </reaction>
</comment>
<dbReference type="PANTHER" id="PTHR43033">
    <property type="entry name" value="TRNA(ILE)-LYSIDINE SYNTHASE-RELATED"/>
    <property type="match status" value="1"/>
</dbReference>
<dbReference type="PANTHER" id="PTHR43033:SF1">
    <property type="entry name" value="TRNA(ILE)-LYSIDINE SYNTHASE-RELATED"/>
    <property type="match status" value="1"/>
</dbReference>
<evidence type="ECO:0000256" key="3">
    <source>
        <dbReference type="ARBA" id="ARBA00022741"/>
    </source>
</evidence>
<keyword evidence="6" id="KW-0963">Cytoplasm</keyword>
<dbReference type="InterPro" id="IPR014729">
    <property type="entry name" value="Rossmann-like_a/b/a_fold"/>
</dbReference>
<reference evidence="8" key="1">
    <citation type="submission" date="2021-02" db="EMBL/GenBank/DDBJ databases">
        <title>Rhodobacter shimadae sp. nov., an aerobic anoxygenic phototrophic bacterium isolated from a hot spring.</title>
        <authorList>
            <person name="Muramatsu S."/>
            <person name="Haruta S."/>
            <person name="Hirose S."/>
            <person name="Hanada S."/>
        </authorList>
    </citation>
    <scope>NUCLEOTIDE SEQUENCE</scope>
    <source>
        <strain evidence="8">N10</strain>
    </source>
</reference>
<dbReference type="InterPro" id="IPR011063">
    <property type="entry name" value="TilS/TtcA_N"/>
</dbReference>
<evidence type="ECO:0000256" key="5">
    <source>
        <dbReference type="ARBA" id="ARBA00048539"/>
    </source>
</evidence>
<dbReference type="InterPro" id="IPR012795">
    <property type="entry name" value="tRNA_Ile_lys_synt_N"/>
</dbReference>
<dbReference type="Pfam" id="PF01171">
    <property type="entry name" value="ATP_bind_3"/>
    <property type="match status" value="1"/>
</dbReference>
<feature type="domain" description="tRNA(Ile)-lysidine/2-thiocytidine synthase N-terminal" evidence="7">
    <location>
        <begin position="19"/>
        <end position="196"/>
    </location>
</feature>
<organism evidence="8 9">
    <name type="scientific">Neotabrizicola shimadae</name>
    <dbReference type="NCBI Taxonomy" id="2807096"/>
    <lineage>
        <taxon>Bacteria</taxon>
        <taxon>Pseudomonadati</taxon>
        <taxon>Pseudomonadota</taxon>
        <taxon>Alphaproteobacteria</taxon>
        <taxon>Rhodobacterales</taxon>
        <taxon>Paracoccaceae</taxon>
        <taxon>Neotabrizicola</taxon>
    </lineage>
</organism>
<sequence>MPELTQALRLAVTGGAPLGVAVSGGGDSVALLLLLDDLRRAGGPPLAAVTVDHGLRPEAAEEAATVARLCAQLGVPHDTMRWTEGPTGGNLMDQARRARRRLIAGWARARGISRVALAHTADDQAETFLMRLARGSGVDGLAGMAASREAEGIQWLRPLLGIRRAALRDYLIARGQGWTEDPTNDDPAHDRTRARQALPVLAGLGLTVDRLTATAERQALARDALEELANRTARAVGRIEAGEVLLSPALADAPRETQLRLLARAIGWVTGGHYRPRLSALADALDAPRRATLAGAVVSRGKTGLRVGRELRACGPAVAPGQVWDNRWIVSGPDARAEIRALGPEGLAHLPRWREAGLPRATLVVSPSVWLEGRLLAAPLARPEAEWRAIPARDPLSFFAGLFAH</sequence>
<dbReference type="SUPFAM" id="SSF52402">
    <property type="entry name" value="Adenine nucleotide alpha hydrolases-like"/>
    <property type="match status" value="1"/>
</dbReference>
<proteinExistence type="inferred from homology"/>
<dbReference type="GO" id="GO:0005524">
    <property type="term" value="F:ATP binding"/>
    <property type="evidence" value="ECO:0007669"/>
    <property type="project" value="UniProtKB-UniRule"/>
</dbReference>
<evidence type="ECO:0000313" key="8">
    <source>
        <dbReference type="EMBL" id="QYZ70111.1"/>
    </source>
</evidence>
<dbReference type="RefSeq" id="WP_220662327.1">
    <property type="nucleotide sequence ID" value="NZ_CP069370.1"/>
</dbReference>
<dbReference type="InterPro" id="IPR012094">
    <property type="entry name" value="tRNA_Ile_lys_synt"/>
</dbReference>
<comment type="similarity">
    <text evidence="6">Belongs to the tRNA(Ile)-lysidine synthase family.</text>
</comment>